<dbReference type="OrthoDB" id="9577at2157"/>
<evidence type="ECO:0000313" key="4">
    <source>
        <dbReference type="Proteomes" id="UP000198775"/>
    </source>
</evidence>
<accession>A0A1H8RH10</accession>
<protein>
    <submittedName>
        <fullName evidence="3">Selenocysteine lyase/Cysteine desulfurase</fullName>
    </submittedName>
</protein>
<evidence type="ECO:0000256" key="1">
    <source>
        <dbReference type="ARBA" id="ARBA00022898"/>
    </source>
</evidence>
<dbReference type="InterPro" id="IPR000192">
    <property type="entry name" value="Aminotrans_V_dom"/>
</dbReference>
<sequence length="366" mass="38984">MDPEELRDEIPAVDDTVYLNTGASGPSPRPVVEAATDFLERHEYEAHAAGDPYSMAYGEIGAAREHVAEFVGADPDDLALTNSTADGISRIAAAVDWDAGDTVAYTDLEHPAGILPWERAADVHDLDTRVLETERGRVDMDAVKDVVSEASLLCVSSLSWNYGTQLPVAEIVDVAHDAGARVVVDAVQSPGQHPVDVAEWGADAVAAAGHKWLLGLWGAGFLHVDSEFAAELEPRRASYRSVDDPSAPGCDLTAGAGKLEIGTVSPAPHVALGTAIDRIRAVGMDTVQSRIERLTDRLKSGLGERLLSPREYESGLVTFRADDPDELVDRLGEEGVVIRSLPDGTVRASIHVFNTAADVDRLLGAL</sequence>
<organism evidence="3 4">
    <name type="scientific">Halorientalis persicus</name>
    <dbReference type="NCBI Taxonomy" id="1367881"/>
    <lineage>
        <taxon>Archaea</taxon>
        <taxon>Methanobacteriati</taxon>
        <taxon>Methanobacteriota</taxon>
        <taxon>Stenosarchaea group</taxon>
        <taxon>Halobacteria</taxon>
        <taxon>Halobacteriales</taxon>
        <taxon>Haloarculaceae</taxon>
        <taxon>Halorientalis</taxon>
    </lineage>
</organism>
<dbReference type="InterPro" id="IPR015422">
    <property type="entry name" value="PyrdxlP-dep_Trfase_small"/>
</dbReference>
<dbReference type="Gene3D" id="3.90.1150.10">
    <property type="entry name" value="Aspartate Aminotransferase, domain 1"/>
    <property type="match status" value="1"/>
</dbReference>
<name>A0A1H8RH10_9EURY</name>
<dbReference type="GO" id="GO:0016829">
    <property type="term" value="F:lyase activity"/>
    <property type="evidence" value="ECO:0007669"/>
    <property type="project" value="UniProtKB-KW"/>
</dbReference>
<evidence type="ECO:0000259" key="2">
    <source>
        <dbReference type="Pfam" id="PF00266"/>
    </source>
</evidence>
<dbReference type="PANTHER" id="PTHR43586:SF8">
    <property type="entry name" value="CYSTEINE DESULFURASE 1, CHLOROPLASTIC"/>
    <property type="match status" value="1"/>
</dbReference>
<keyword evidence="1" id="KW-0663">Pyridoxal phosphate</keyword>
<evidence type="ECO:0000313" key="3">
    <source>
        <dbReference type="EMBL" id="SEO65690.1"/>
    </source>
</evidence>
<dbReference type="EMBL" id="FOCX01000016">
    <property type="protein sequence ID" value="SEO65690.1"/>
    <property type="molecule type" value="Genomic_DNA"/>
</dbReference>
<dbReference type="SUPFAM" id="SSF53383">
    <property type="entry name" value="PLP-dependent transferases"/>
    <property type="match status" value="1"/>
</dbReference>
<dbReference type="InterPro" id="IPR015421">
    <property type="entry name" value="PyrdxlP-dep_Trfase_major"/>
</dbReference>
<feature type="domain" description="Aminotransferase class V" evidence="2">
    <location>
        <begin position="17"/>
        <end position="362"/>
    </location>
</feature>
<dbReference type="Pfam" id="PF00266">
    <property type="entry name" value="Aminotran_5"/>
    <property type="match status" value="1"/>
</dbReference>
<keyword evidence="4" id="KW-1185">Reference proteome</keyword>
<dbReference type="PANTHER" id="PTHR43586">
    <property type="entry name" value="CYSTEINE DESULFURASE"/>
    <property type="match status" value="1"/>
</dbReference>
<reference evidence="4" key="1">
    <citation type="submission" date="2016-10" db="EMBL/GenBank/DDBJ databases">
        <authorList>
            <person name="Varghese N."/>
            <person name="Submissions S."/>
        </authorList>
    </citation>
    <scope>NUCLEOTIDE SEQUENCE [LARGE SCALE GENOMIC DNA]</scope>
    <source>
        <strain evidence="4">IBRC-M 10043</strain>
    </source>
</reference>
<gene>
    <name evidence="3" type="ORF">SAMN05216388_101663</name>
</gene>
<dbReference type="Gene3D" id="3.40.640.10">
    <property type="entry name" value="Type I PLP-dependent aspartate aminotransferase-like (Major domain)"/>
    <property type="match status" value="1"/>
</dbReference>
<dbReference type="RefSeq" id="WP_092661897.1">
    <property type="nucleotide sequence ID" value="NZ_FOCX01000016.1"/>
</dbReference>
<dbReference type="InterPro" id="IPR015424">
    <property type="entry name" value="PyrdxlP-dep_Trfase"/>
</dbReference>
<dbReference type="Proteomes" id="UP000198775">
    <property type="component" value="Unassembled WGS sequence"/>
</dbReference>
<proteinExistence type="predicted"/>
<dbReference type="AlphaFoldDB" id="A0A1H8RH10"/>
<keyword evidence="3" id="KW-0456">Lyase</keyword>